<evidence type="ECO:0000313" key="2">
    <source>
        <dbReference type="EMBL" id="GAA3549397.1"/>
    </source>
</evidence>
<feature type="chain" id="PRO_5046570789" description="Secreted protein" evidence="1">
    <location>
        <begin position="28"/>
        <end position="96"/>
    </location>
</feature>
<protein>
    <recommendedName>
        <fullName evidence="4">Secreted protein</fullName>
    </recommendedName>
</protein>
<evidence type="ECO:0008006" key="4">
    <source>
        <dbReference type="Google" id="ProtNLM"/>
    </source>
</evidence>
<dbReference type="EMBL" id="BAABDQ010000005">
    <property type="protein sequence ID" value="GAA3549397.1"/>
    <property type="molecule type" value="Genomic_DNA"/>
</dbReference>
<name>A0ABP6WDB4_9ACTN</name>
<sequence>MPRIPATLAVATAAALLTLSVPSAAYAANGVLYVNGQSHVNPSGCYFSYNWPLAVANHTDEIALIFDSPDCTGANPGFVYPGEQKISEFGRSVYVH</sequence>
<comment type="caution">
    <text evidence="2">The sequence shown here is derived from an EMBL/GenBank/DDBJ whole genome shotgun (WGS) entry which is preliminary data.</text>
</comment>
<evidence type="ECO:0000256" key="1">
    <source>
        <dbReference type="SAM" id="SignalP"/>
    </source>
</evidence>
<proteinExistence type="predicted"/>
<feature type="signal peptide" evidence="1">
    <location>
        <begin position="1"/>
        <end position="27"/>
    </location>
</feature>
<dbReference type="RefSeq" id="WP_345562449.1">
    <property type="nucleotide sequence ID" value="NZ_BAABDQ010000005.1"/>
</dbReference>
<dbReference type="Proteomes" id="UP001500630">
    <property type="component" value="Unassembled WGS sequence"/>
</dbReference>
<evidence type="ECO:0000313" key="3">
    <source>
        <dbReference type="Proteomes" id="UP001500630"/>
    </source>
</evidence>
<accession>A0ABP6WDB4</accession>
<keyword evidence="1" id="KW-0732">Signal</keyword>
<gene>
    <name evidence="2" type="ORF">GCM10022419_032190</name>
</gene>
<organism evidence="2 3">
    <name type="scientific">Nonomuraea rosea</name>
    <dbReference type="NCBI Taxonomy" id="638574"/>
    <lineage>
        <taxon>Bacteria</taxon>
        <taxon>Bacillati</taxon>
        <taxon>Actinomycetota</taxon>
        <taxon>Actinomycetes</taxon>
        <taxon>Streptosporangiales</taxon>
        <taxon>Streptosporangiaceae</taxon>
        <taxon>Nonomuraea</taxon>
    </lineage>
</organism>
<keyword evidence="3" id="KW-1185">Reference proteome</keyword>
<reference evidence="3" key="1">
    <citation type="journal article" date="2019" name="Int. J. Syst. Evol. Microbiol.">
        <title>The Global Catalogue of Microorganisms (GCM) 10K type strain sequencing project: providing services to taxonomists for standard genome sequencing and annotation.</title>
        <authorList>
            <consortium name="The Broad Institute Genomics Platform"/>
            <consortium name="The Broad Institute Genome Sequencing Center for Infectious Disease"/>
            <person name="Wu L."/>
            <person name="Ma J."/>
        </authorList>
    </citation>
    <scope>NUCLEOTIDE SEQUENCE [LARGE SCALE GENOMIC DNA]</scope>
    <source>
        <strain evidence="3">JCM 17326</strain>
    </source>
</reference>